<dbReference type="OMA" id="GIREHEM"/>
<proteinExistence type="predicted"/>
<feature type="compositionally biased region" description="Basic and acidic residues" evidence="1">
    <location>
        <begin position="492"/>
        <end position="511"/>
    </location>
</feature>
<dbReference type="AlphaFoldDB" id="D7FWA3"/>
<sequence>MTDAVAPLHQEDEDRMEQTARTSILALAHAAPKRPPSAGNSASPSSATAGFDLRAVFNSLGGAPAGDTAVLRAGDLQAALVRLCQEDSRTSLATTAAVPSAGVSDAAAARVAARVVGTSEGVDYRRFEDWIMPPRGFEEVRRVLIELVEEGSFLGLTAAELFLQLDDGAQHEGIGSRELKKGLASLSVHLTETEVAMVMSGAGSCSTGGGIDERNQSGKDRLIMTLEEFSALVQNPLKQRQRAIPVTATGSAARALEANKSPQGAELSNARRHTNNTDGAAAAEDGDGCVTPDSLAPRMSLSELQVLDDGKGSGGGSAYAGGPATSNSTAAHVEAFGRVAADVQAVLATAVSGSGTGRSGPGTGGQDGCSSGTGGKRGGPGGSISKDRRPTVPSPNSSAGPAAMEACATDSRNRVGVADRSPGEEEGKRKKKKKEQEGKHGGEEQESTSQTPTSSRVSTAASRSAPFPRTGAITPPFGPARSPSEPLHPTRASRERLEAALEGLDLKERLRPTTTVGGNNPDNGSDHPTSSLGARRRSSHRSAGARLPAEGAGGEARQASSQRRASSVGGSGRRPGTSSSVAKVAVGTAASPATFLSRRLASDVVGGGVGSSNRRPVAGRRRTATGVDERGSRADRLSGSRSGAAGPEQRQQQLLGEVVDLTAAEGARKPEYDGGSEGAPEVIGGLRAKVAELELAEHLLRCELDGARSDLVSERRRAEKESRREAARAKERERVLQTRMGARLRAAEAEAAATAKRMADFKRASATEAAAREKSSADYLRRRLKEAEVVLEAKAARRISSSKRQQQQRQRAYLATGRPHRESRGGDDGTDSAGGSGSGDGTAGRGIGSSSGWGQRRARRRIVPPGDAGGGVGGDRGGDRSAAAAAAKLRDELASCRKKLDVATAEVSRLKKEVSAASGRKGGGRRGDCKGAEEWGGGGGPVAKERGGGKKSARPGKACLVCGERGGSSRERQKQRERRLAARMAESEDARIEVEAEAGRLQAFLDEMRGLGPPIVQYWRGGAEREAE</sequence>
<feature type="compositionally biased region" description="Basic and acidic residues" evidence="1">
    <location>
        <begin position="421"/>
        <end position="443"/>
    </location>
</feature>
<gene>
    <name evidence="2" type="ORF">Esi_0003_0342</name>
</gene>
<evidence type="ECO:0000256" key="1">
    <source>
        <dbReference type="SAM" id="MobiDB-lite"/>
    </source>
</evidence>
<feature type="region of interest" description="Disordered" evidence="1">
    <location>
        <begin position="276"/>
        <end position="295"/>
    </location>
</feature>
<reference evidence="2 3" key="1">
    <citation type="journal article" date="2010" name="Nature">
        <title>The Ectocarpus genome and the independent evolution of multicellularity in brown algae.</title>
        <authorList>
            <person name="Cock J.M."/>
            <person name="Sterck L."/>
            <person name="Rouze P."/>
            <person name="Scornet D."/>
            <person name="Allen A.E."/>
            <person name="Amoutzias G."/>
            <person name="Anthouard V."/>
            <person name="Artiguenave F."/>
            <person name="Aury J.M."/>
            <person name="Badger J.H."/>
            <person name="Beszteri B."/>
            <person name="Billiau K."/>
            <person name="Bonnet E."/>
            <person name="Bothwell J.H."/>
            <person name="Bowler C."/>
            <person name="Boyen C."/>
            <person name="Brownlee C."/>
            <person name="Carrano C.J."/>
            <person name="Charrier B."/>
            <person name="Cho G.Y."/>
            <person name="Coelho S.M."/>
            <person name="Collen J."/>
            <person name="Corre E."/>
            <person name="Da Silva C."/>
            <person name="Delage L."/>
            <person name="Delaroque N."/>
            <person name="Dittami S.M."/>
            <person name="Doulbeau S."/>
            <person name="Elias M."/>
            <person name="Farnham G."/>
            <person name="Gachon C.M."/>
            <person name="Gschloessl B."/>
            <person name="Heesch S."/>
            <person name="Jabbari K."/>
            <person name="Jubin C."/>
            <person name="Kawai H."/>
            <person name="Kimura K."/>
            <person name="Kloareg B."/>
            <person name="Kupper F.C."/>
            <person name="Lang D."/>
            <person name="Le Bail A."/>
            <person name="Leblanc C."/>
            <person name="Lerouge P."/>
            <person name="Lohr M."/>
            <person name="Lopez P.J."/>
            <person name="Martens C."/>
            <person name="Maumus F."/>
            <person name="Michel G."/>
            <person name="Miranda-Saavedra D."/>
            <person name="Morales J."/>
            <person name="Moreau H."/>
            <person name="Motomura T."/>
            <person name="Nagasato C."/>
            <person name="Napoli C.A."/>
            <person name="Nelson D.R."/>
            <person name="Nyvall-Collen P."/>
            <person name="Peters A.F."/>
            <person name="Pommier C."/>
            <person name="Potin P."/>
            <person name="Poulain J."/>
            <person name="Quesneville H."/>
            <person name="Read B."/>
            <person name="Rensing S.A."/>
            <person name="Ritter A."/>
            <person name="Rousvoal S."/>
            <person name="Samanta M."/>
            <person name="Samson G."/>
            <person name="Schroeder D.C."/>
            <person name="Segurens B."/>
            <person name="Strittmatter M."/>
            <person name="Tonon T."/>
            <person name="Tregear J.W."/>
            <person name="Valentin K."/>
            <person name="von Dassow P."/>
            <person name="Yamagishi T."/>
            <person name="Van de Peer Y."/>
            <person name="Wincker P."/>
        </authorList>
    </citation>
    <scope>NUCLEOTIDE SEQUENCE [LARGE SCALE GENOMIC DNA]</scope>
    <source>
        <strain evidence="3">Ec32 / CCAP1310/4</strain>
    </source>
</reference>
<feature type="compositionally biased region" description="Basic and acidic residues" evidence="1">
    <location>
        <begin position="627"/>
        <end position="638"/>
    </location>
</feature>
<accession>D7FWA3</accession>
<feature type="region of interest" description="Disordered" evidence="1">
    <location>
        <begin position="710"/>
        <end position="734"/>
    </location>
</feature>
<evidence type="ECO:0000313" key="2">
    <source>
        <dbReference type="EMBL" id="CBJ25623.1"/>
    </source>
</evidence>
<dbReference type="Proteomes" id="UP000002630">
    <property type="component" value="Linkage Group LG02"/>
</dbReference>
<evidence type="ECO:0000313" key="3">
    <source>
        <dbReference type="Proteomes" id="UP000002630"/>
    </source>
</evidence>
<feature type="region of interest" description="Disordered" evidence="1">
    <location>
        <begin position="352"/>
        <end position="656"/>
    </location>
</feature>
<feature type="compositionally biased region" description="Polar residues" evidence="1">
    <location>
        <begin position="512"/>
        <end position="529"/>
    </location>
</feature>
<organism evidence="2 3">
    <name type="scientific">Ectocarpus siliculosus</name>
    <name type="common">Brown alga</name>
    <name type="synonym">Conferva siliculosa</name>
    <dbReference type="NCBI Taxonomy" id="2880"/>
    <lineage>
        <taxon>Eukaryota</taxon>
        <taxon>Sar</taxon>
        <taxon>Stramenopiles</taxon>
        <taxon>Ochrophyta</taxon>
        <taxon>PX clade</taxon>
        <taxon>Phaeophyceae</taxon>
        <taxon>Ectocarpales</taxon>
        <taxon>Ectocarpaceae</taxon>
        <taxon>Ectocarpus</taxon>
    </lineage>
</organism>
<dbReference type="EMBL" id="FN649727">
    <property type="protein sequence ID" value="CBJ25623.1"/>
    <property type="molecule type" value="Genomic_DNA"/>
</dbReference>
<dbReference type="EMBL" id="FN648486">
    <property type="protein sequence ID" value="CBJ25623.1"/>
    <property type="molecule type" value="Genomic_DNA"/>
</dbReference>
<feature type="region of interest" description="Disordered" evidence="1">
    <location>
        <begin position="306"/>
        <end position="326"/>
    </location>
</feature>
<protein>
    <submittedName>
        <fullName evidence="2">Uncharacterized protein</fullName>
    </submittedName>
</protein>
<feature type="region of interest" description="Disordered" evidence="1">
    <location>
        <begin position="759"/>
        <end position="778"/>
    </location>
</feature>
<feature type="compositionally biased region" description="Gly residues" evidence="1">
    <location>
        <begin position="354"/>
        <end position="382"/>
    </location>
</feature>
<feature type="compositionally biased region" description="Low complexity" evidence="1">
    <location>
        <begin position="555"/>
        <end position="580"/>
    </location>
</feature>
<dbReference type="InParanoid" id="D7FWA3"/>
<feature type="compositionally biased region" description="Low complexity" evidence="1">
    <location>
        <begin position="802"/>
        <end position="812"/>
    </location>
</feature>
<feature type="region of interest" description="Disordered" evidence="1">
    <location>
        <begin position="794"/>
        <end position="889"/>
    </location>
</feature>
<feature type="compositionally biased region" description="Low complexity" evidence="1">
    <location>
        <begin position="447"/>
        <end position="466"/>
    </location>
</feature>
<feature type="compositionally biased region" description="Gly residues" evidence="1">
    <location>
        <begin position="832"/>
        <end position="851"/>
    </location>
</feature>
<keyword evidence="3" id="KW-1185">Reference proteome</keyword>
<feature type="region of interest" description="Disordered" evidence="1">
    <location>
        <begin position="908"/>
        <end position="988"/>
    </location>
</feature>
<feature type="compositionally biased region" description="Basic and acidic residues" evidence="1">
    <location>
        <begin position="9"/>
        <end position="18"/>
    </location>
</feature>
<feature type="compositionally biased region" description="Basic and acidic residues" evidence="1">
    <location>
        <begin position="967"/>
        <end position="988"/>
    </location>
</feature>
<feature type="region of interest" description="Disordered" evidence="1">
    <location>
        <begin position="1"/>
        <end position="22"/>
    </location>
</feature>
<name>D7FWA3_ECTSI</name>
<dbReference type="OrthoDB" id="10445863at2759"/>